<reference evidence="1" key="1">
    <citation type="journal article" date="2014" name="Front. Microbiol.">
        <title>High frequency of phylogenetically diverse reductive dehalogenase-homologous genes in deep subseafloor sedimentary metagenomes.</title>
        <authorList>
            <person name="Kawai M."/>
            <person name="Futagami T."/>
            <person name="Toyoda A."/>
            <person name="Takaki Y."/>
            <person name="Nishi S."/>
            <person name="Hori S."/>
            <person name="Arai W."/>
            <person name="Tsubouchi T."/>
            <person name="Morono Y."/>
            <person name="Uchiyama I."/>
            <person name="Ito T."/>
            <person name="Fujiyama A."/>
            <person name="Inagaki F."/>
            <person name="Takami H."/>
        </authorList>
    </citation>
    <scope>NUCLEOTIDE SEQUENCE</scope>
    <source>
        <strain evidence="1">Expedition CK06-06</strain>
    </source>
</reference>
<comment type="caution">
    <text evidence="1">The sequence shown here is derived from an EMBL/GenBank/DDBJ whole genome shotgun (WGS) entry which is preliminary data.</text>
</comment>
<accession>X1K050</accession>
<dbReference type="AlphaFoldDB" id="X1K050"/>
<proteinExistence type="predicted"/>
<name>X1K050_9ZZZZ</name>
<protein>
    <submittedName>
        <fullName evidence="1">Uncharacterized protein</fullName>
    </submittedName>
</protein>
<sequence length="56" mass="6637">MPELDEESWKVAKSNLQSELERAIGTSPQGLKESELDECWRLAKDYWNIKTNQERR</sequence>
<gene>
    <name evidence="1" type="ORF">S03H2_63716</name>
</gene>
<dbReference type="EMBL" id="BARU01041311">
    <property type="protein sequence ID" value="GAH87040.1"/>
    <property type="molecule type" value="Genomic_DNA"/>
</dbReference>
<evidence type="ECO:0000313" key="1">
    <source>
        <dbReference type="EMBL" id="GAH87040.1"/>
    </source>
</evidence>
<organism evidence="1">
    <name type="scientific">marine sediment metagenome</name>
    <dbReference type="NCBI Taxonomy" id="412755"/>
    <lineage>
        <taxon>unclassified sequences</taxon>
        <taxon>metagenomes</taxon>
        <taxon>ecological metagenomes</taxon>
    </lineage>
</organism>